<dbReference type="Pfam" id="PF08281">
    <property type="entry name" value="Sigma70_r4_2"/>
    <property type="match status" value="1"/>
</dbReference>
<dbReference type="EMBL" id="FOJG01000001">
    <property type="protein sequence ID" value="SEW01601.1"/>
    <property type="molecule type" value="Genomic_DNA"/>
</dbReference>
<dbReference type="InterPro" id="IPR013249">
    <property type="entry name" value="RNA_pol_sigma70_r4_t2"/>
</dbReference>
<protein>
    <submittedName>
        <fullName evidence="7">RNA polymerase sigma-70 factor, ECF subfamily</fullName>
    </submittedName>
</protein>
<dbReference type="PANTHER" id="PTHR43133:SF46">
    <property type="entry name" value="RNA POLYMERASE SIGMA-70 FACTOR ECF SUBFAMILY"/>
    <property type="match status" value="1"/>
</dbReference>
<dbReference type="RefSeq" id="WP_089889387.1">
    <property type="nucleotide sequence ID" value="NZ_FOJG01000001.1"/>
</dbReference>
<dbReference type="Pfam" id="PF04542">
    <property type="entry name" value="Sigma70_r2"/>
    <property type="match status" value="1"/>
</dbReference>
<keyword evidence="3" id="KW-0731">Sigma factor</keyword>
<dbReference type="InterPro" id="IPR013325">
    <property type="entry name" value="RNA_pol_sigma_r2"/>
</dbReference>
<evidence type="ECO:0000256" key="2">
    <source>
        <dbReference type="ARBA" id="ARBA00023015"/>
    </source>
</evidence>
<dbReference type="AlphaFoldDB" id="A0A1I0NJE3"/>
<dbReference type="SUPFAM" id="SSF88659">
    <property type="entry name" value="Sigma3 and sigma4 domains of RNA polymerase sigma factors"/>
    <property type="match status" value="1"/>
</dbReference>
<evidence type="ECO:0000313" key="7">
    <source>
        <dbReference type="EMBL" id="SEW01601.1"/>
    </source>
</evidence>
<organism evidence="7 8">
    <name type="scientific">Chitinophaga arvensicola</name>
    <dbReference type="NCBI Taxonomy" id="29529"/>
    <lineage>
        <taxon>Bacteria</taxon>
        <taxon>Pseudomonadati</taxon>
        <taxon>Bacteroidota</taxon>
        <taxon>Chitinophagia</taxon>
        <taxon>Chitinophagales</taxon>
        <taxon>Chitinophagaceae</taxon>
        <taxon>Chitinophaga</taxon>
    </lineage>
</organism>
<dbReference type="GO" id="GO:0006352">
    <property type="term" value="P:DNA-templated transcription initiation"/>
    <property type="evidence" value="ECO:0007669"/>
    <property type="project" value="InterPro"/>
</dbReference>
<dbReference type="InterPro" id="IPR039425">
    <property type="entry name" value="RNA_pol_sigma-70-like"/>
</dbReference>
<dbReference type="NCBIfam" id="TIGR02937">
    <property type="entry name" value="sigma70-ECF"/>
    <property type="match status" value="1"/>
</dbReference>
<keyword evidence="4" id="KW-0804">Transcription</keyword>
<keyword evidence="2" id="KW-0805">Transcription regulation</keyword>
<dbReference type="STRING" id="29529.SAMN04488122_0213"/>
<evidence type="ECO:0000256" key="1">
    <source>
        <dbReference type="ARBA" id="ARBA00010641"/>
    </source>
</evidence>
<dbReference type="InterPro" id="IPR007627">
    <property type="entry name" value="RNA_pol_sigma70_r2"/>
</dbReference>
<dbReference type="InterPro" id="IPR013324">
    <property type="entry name" value="RNA_pol_sigma_r3/r4-like"/>
</dbReference>
<sequence>MNQDSTNRDRSLFSRISQSDDAAYAEVFNQYFDRLKWYAAKLLKSEFWADEVVQEVFIHLWVIREKIAAVENPSAYLYKMTGNRCLDKIRRQETEIEMQYVASAIMHGTQVSFQEGQYDLRKIEGYIREAVSLLPEQRRIIYKLQQEQRLSYQEIADQLSISRHTVRNQMAKSLQSIRNHLLDKGLLYLILFNYLFFF</sequence>
<dbReference type="Gene3D" id="1.10.1740.10">
    <property type="match status" value="1"/>
</dbReference>
<dbReference type="NCBIfam" id="TIGR02985">
    <property type="entry name" value="Sig70_bacteroi1"/>
    <property type="match status" value="1"/>
</dbReference>
<dbReference type="InterPro" id="IPR014327">
    <property type="entry name" value="RNA_pol_sigma70_bacteroid"/>
</dbReference>
<evidence type="ECO:0000256" key="3">
    <source>
        <dbReference type="ARBA" id="ARBA00023082"/>
    </source>
</evidence>
<dbReference type="Proteomes" id="UP000199310">
    <property type="component" value="Unassembled WGS sequence"/>
</dbReference>
<dbReference type="GO" id="GO:0003677">
    <property type="term" value="F:DNA binding"/>
    <property type="evidence" value="ECO:0007669"/>
    <property type="project" value="InterPro"/>
</dbReference>
<evidence type="ECO:0000259" key="5">
    <source>
        <dbReference type="Pfam" id="PF04542"/>
    </source>
</evidence>
<feature type="domain" description="RNA polymerase sigma factor 70 region 4 type 2" evidence="6">
    <location>
        <begin position="126"/>
        <end position="175"/>
    </location>
</feature>
<name>A0A1I0NJE3_9BACT</name>
<proteinExistence type="inferred from homology"/>
<dbReference type="InterPro" id="IPR036388">
    <property type="entry name" value="WH-like_DNA-bd_sf"/>
</dbReference>
<evidence type="ECO:0000256" key="4">
    <source>
        <dbReference type="ARBA" id="ARBA00023163"/>
    </source>
</evidence>
<keyword evidence="8" id="KW-1185">Reference proteome</keyword>
<dbReference type="InterPro" id="IPR014284">
    <property type="entry name" value="RNA_pol_sigma-70_dom"/>
</dbReference>
<dbReference type="SUPFAM" id="SSF88946">
    <property type="entry name" value="Sigma2 domain of RNA polymerase sigma factors"/>
    <property type="match status" value="1"/>
</dbReference>
<accession>A0A1I0NJE3</accession>
<reference evidence="8" key="1">
    <citation type="submission" date="2016-10" db="EMBL/GenBank/DDBJ databases">
        <authorList>
            <person name="Varghese N."/>
            <person name="Submissions S."/>
        </authorList>
    </citation>
    <scope>NUCLEOTIDE SEQUENCE [LARGE SCALE GENOMIC DNA]</scope>
    <source>
        <strain evidence="8">DSM 3695</strain>
    </source>
</reference>
<feature type="domain" description="RNA polymerase sigma-70 region 2" evidence="5">
    <location>
        <begin position="28"/>
        <end position="93"/>
    </location>
</feature>
<gene>
    <name evidence="7" type="ORF">SAMN04488122_0213</name>
</gene>
<evidence type="ECO:0000313" key="8">
    <source>
        <dbReference type="Proteomes" id="UP000199310"/>
    </source>
</evidence>
<dbReference type="PANTHER" id="PTHR43133">
    <property type="entry name" value="RNA POLYMERASE ECF-TYPE SIGMA FACTO"/>
    <property type="match status" value="1"/>
</dbReference>
<evidence type="ECO:0000259" key="6">
    <source>
        <dbReference type="Pfam" id="PF08281"/>
    </source>
</evidence>
<dbReference type="GO" id="GO:0016987">
    <property type="term" value="F:sigma factor activity"/>
    <property type="evidence" value="ECO:0007669"/>
    <property type="project" value="UniProtKB-KW"/>
</dbReference>
<dbReference type="OrthoDB" id="676373at2"/>
<dbReference type="Gene3D" id="1.10.10.10">
    <property type="entry name" value="Winged helix-like DNA-binding domain superfamily/Winged helix DNA-binding domain"/>
    <property type="match status" value="1"/>
</dbReference>
<comment type="similarity">
    <text evidence="1">Belongs to the sigma-70 factor family. ECF subfamily.</text>
</comment>